<feature type="domain" description="SWEET-like" evidence="11">
    <location>
        <begin position="641"/>
        <end position="917"/>
    </location>
</feature>
<evidence type="ECO:0000256" key="1">
    <source>
        <dbReference type="ARBA" id="ARBA00000900"/>
    </source>
</evidence>
<feature type="transmembrane region" description="Helical" evidence="10">
    <location>
        <begin position="729"/>
        <end position="748"/>
    </location>
</feature>
<dbReference type="GO" id="GO:0061630">
    <property type="term" value="F:ubiquitin protein ligase activity"/>
    <property type="evidence" value="ECO:0007669"/>
    <property type="project" value="UniProtKB-EC"/>
</dbReference>
<dbReference type="InterPro" id="IPR057425">
    <property type="entry name" value="DUF2921_N"/>
</dbReference>
<accession>A0A2G5C6P5</accession>
<evidence type="ECO:0000256" key="2">
    <source>
        <dbReference type="ARBA" id="ARBA00004127"/>
    </source>
</evidence>
<evidence type="ECO:0000256" key="9">
    <source>
        <dbReference type="ARBA" id="ARBA00023136"/>
    </source>
</evidence>
<evidence type="ECO:0000256" key="10">
    <source>
        <dbReference type="SAM" id="Phobius"/>
    </source>
</evidence>
<feature type="domain" description="DUF2921" evidence="12">
    <location>
        <begin position="46"/>
        <end position="229"/>
    </location>
</feature>
<proteinExistence type="predicted"/>
<dbReference type="InterPro" id="IPR021319">
    <property type="entry name" value="DUF2921"/>
</dbReference>
<dbReference type="InParanoid" id="A0A2G5C6P5"/>
<evidence type="ECO:0000256" key="3">
    <source>
        <dbReference type="ARBA" id="ARBA00004906"/>
    </source>
</evidence>
<evidence type="ECO:0000256" key="7">
    <source>
        <dbReference type="ARBA" id="ARBA00022786"/>
    </source>
</evidence>
<reference evidence="13 14" key="1">
    <citation type="submission" date="2017-09" db="EMBL/GenBank/DDBJ databases">
        <title>WGS assembly of Aquilegia coerulea Goldsmith.</title>
        <authorList>
            <person name="Hodges S."/>
            <person name="Kramer E."/>
            <person name="Nordborg M."/>
            <person name="Tomkins J."/>
            <person name="Borevitz J."/>
            <person name="Derieg N."/>
            <person name="Yan J."/>
            <person name="Mihaltcheva S."/>
            <person name="Hayes R.D."/>
            <person name="Rokhsar D."/>
        </authorList>
    </citation>
    <scope>NUCLEOTIDE SEQUENCE [LARGE SCALE GENOMIC DNA]</scope>
    <source>
        <strain evidence="14">cv. Goldsmith</strain>
    </source>
</reference>
<evidence type="ECO:0000313" key="13">
    <source>
        <dbReference type="EMBL" id="PIA26953.1"/>
    </source>
</evidence>
<feature type="transmembrane region" description="Helical" evidence="10">
    <location>
        <begin position="809"/>
        <end position="830"/>
    </location>
</feature>
<feature type="transmembrane region" description="Helical" evidence="10">
    <location>
        <begin position="685"/>
        <end position="709"/>
    </location>
</feature>
<feature type="transmembrane region" description="Helical" evidence="10">
    <location>
        <begin position="837"/>
        <end position="856"/>
    </location>
</feature>
<keyword evidence="6 10" id="KW-0812">Transmembrane</keyword>
<dbReference type="Pfam" id="PF25333">
    <property type="entry name" value="DUF2921_N"/>
    <property type="match status" value="3"/>
</dbReference>
<dbReference type="EC" id="2.3.2.27" evidence="4"/>
<keyword evidence="5" id="KW-0808">Transferase</keyword>
<comment type="pathway">
    <text evidence="3">Protein modification; protein ubiquitination.</text>
</comment>
<comment type="subcellular location">
    <subcellularLocation>
        <location evidence="2">Endomembrane system</location>
        <topology evidence="2">Multi-pass membrane protein</topology>
    </subcellularLocation>
</comment>
<feature type="domain" description="DUF2921" evidence="12">
    <location>
        <begin position="453"/>
        <end position="629"/>
    </location>
</feature>
<evidence type="ECO:0000313" key="14">
    <source>
        <dbReference type="Proteomes" id="UP000230069"/>
    </source>
</evidence>
<keyword evidence="9 10" id="KW-0472">Membrane</keyword>
<dbReference type="PANTHER" id="PTHR33389:SF18">
    <property type="entry name" value="OS01G0677900 PROTEIN"/>
    <property type="match status" value="1"/>
</dbReference>
<comment type="catalytic activity">
    <reaction evidence="1">
        <text>S-ubiquitinyl-[E2 ubiquitin-conjugating enzyme]-L-cysteine + [acceptor protein]-L-lysine = [E2 ubiquitin-conjugating enzyme]-L-cysteine + N(6)-ubiquitinyl-[acceptor protein]-L-lysine.</text>
        <dbReference type="EC" id="2.3.2.27"/>
    </reaction>
</comment>
<feature type="domain" description="DUF2921" evidence="12">
    <location>
        <begin position="321"/>
        <end position="420"/>
    </location>
</feature>
<name>A0A2G5C6P5_AQUCA</name>
<feature type="transmembrane region" description="Helical" evidence="10">
    <location>
        <begin position="652"/>
        <end position="673"/>
    </location>
</feature>
<evidence type="ECO:0000256" key="6">
    <source>
        <dbReference type="ARBA" id="ARBA00022692"/>
    </source>
</evidence>
<sequence>MVTSFSSLQSIFHYPFFSIIFLLIHFITPSFSYQISPSLSSSRVSYTKYCNSIVPESTPKGFLPPKSNFPKLSNGYFNGGDNIFAQFSNISLKSFYFNTHVYKTNVDDVVLVKGYMIFRVGNRIPALSNFTFYPSKPGRFRTRRHRFPIKGRYQLKFSLNGFWSESSKRLCMVGTSSRYTKQGKSLDLSVVFKLNYPNNNSSTIFTSFVIGSLESVDSPDSVNYFDPISVLTFSQISYEYTLVSNDIENEFLEGVNVQKDSTLSLEHGASICSVLSRSAGYVLEYGNACDTTTKSCIPLDKSVGILPEFMTFKEVVCSDNHRLKLMIGFSNSSYSVYEPLDLSSLLVGEGVWDGDNNRLHIVACRILNYTVSLVNASVGDCSFRLSMWFPAVMSIKSRSHVLGQLWSNRTMNESGYFDKILFRSPKSKVSVIPNLKYEYTMTDKVVKSCGKETLTKTGKRYPSGYSNDMRFNMRVRNKRGVDAWGYFEPLSVGDQFYKHAMDIPIGDAVRVAMTPEASVQINGNHSSLLNISYRIFLTPDYTAGGAVSSNSVFFNLDTPVDISAEGIYDTETGNLCMFGCRHLKSSHSMDCEIFINVQFCPLDSTNKEYVKGTLESTREGSDSLYFERLQLLAVSMSTKQVGDFVWRMDLEITMVLVSNTLICVFVGLQIFYVKKHPDVLPSVSLVMLAILTLGQMIPLVLNFEALFLSNRNRQNVMMGSGGWLEVNEVLVRVVTMISFLLQFRLLQLTWSSKFVDKNQKGLVVAEKKALYSLLPLYLVGAFTASLIHWRNHSHDPPLHHHYGAIWGDLKSYAGLLLDGFLLPQILFNVFGNSKDKTLYPAFYVGVTSVRLLPHVYDLYRAHRYLHSFVTHYIYANPGGELFSTAWDVIIPCGGLLFAFLIYLQQRFGGCCILPKRFRQSFTYEKVPAVSGE</sequence>
<dbReference type="GO" id="GO:0012505">
    <property type="term" value="C:endomembrane system"/>
    <property type="evidence" value="ECO:0007669"/>
    <property type="project" value="UniProtKB-SubCell"/>
</dbReference>
<evidence type="ECO:0000256" key="8">
    <source>
        <dbReference type="ARBA" id="ARBA00022989"/>
    </source>
</evidence>
<feature type="transmembrane region" description="Helical" evidence="10">
    <location>
        <begin position="884"/>
        <end position="903"/>
    </location>
</feature>
<evidence type="ECO:0000259" key="12">
    <source>
        <dbReference type="Pfam" id="PF25333"/>
    </source>
</evidence>
<dbReference type="PANTHER" id="PTHR33389">
    <property type="entry name" value="FAMILY PROTEIN, PUTATIVE (DUF2921)-RELATED"/>
    <property type="match status" value="1"/>
</dbReference>
<dbReference type="FunCoup" id="A0A2G5C6P5">
    <property type="interactions" value="1649"/>
</dbReference>
<dbReference type="STRING" id="218851.A0A2G5C6P5"/>
<keyword evidence="7" id="KW-0833">Ubl conjugation pathway</keyword>
<dbReference type="Proteomes" id="UP000230069">
    <property type="component" value="Unassembled WGS sequence"/>
</dbReference>
<gene>
    <name evidence="13" type="ORF">AQUCO_08400011v1</name>
</gene>
<feature type="transmembrane region" description="Helical" evidence="10">
    <location>
        <begin position="12"/>
        <end position="33"/>
    </location>
</feature>
<evidence type="ECO:0000259" key="11">
    <source>
        <dbReference type="Pfam" id="PF11145"/>
    </source>
</evidence>
<feature type="transmembrane region" description="Helical" evidence="10">
    <location>
        <begin position="769"/>
        <end position="789"/>
    </location>
</feature>
<keyword evidence="14" id="KW-1185">Reference proteome</keyword>
<evidence type="ECO:0000256" key="4">
    <source>
        <dbReference type="ARBA" id="ARBA00012483"/>
    </source>
</evidence>
<keyword evidence="8 10" id="KW-1133">Transmembrane helix</keyword>
<dbReference type="OrthoDB" id="607498at2759"/>
<evidence type="ECO:0000256" key="5">
    <source>
        <dbReference type="ARBA" id="ARBA00022679"/>
    </source>
</evidence>
<dbReference type="AlphaFoldDB" id="A0A2G5C6P5"/>
<dbReference type="EMBL" id="KZ305101">
    <property type="protein sequence ID" value="PIA26953.1"/>
    <property type="molecule type" value="Genomic_DNA"/>
</dbReference>
<organism evidence="13 14">
    <name type="scientific">Aquilegia coerulea</name>
    <name type="common">Rocky mountain columbine</name>
    <dbReference type="NCBI Taxonomy" id="218851"/>
    <lineage>
        <taxon>Eukaryota</taxon>
        <taxon>Viridiplantae</taxon>
        <taxon>Streptophyta</taxon>
        <taxon>Embryophyta</taxon>
        <taxon>Tracheophyta</taxon>
        <taxon>Spermatophyta</taxon>
        <taxon>Magnoliopsida</taxon>
        <taxon>Ranunculales</taxon>
        <taxon>Ranunculaceae</taxon>
        <taxon>Thalictroideae</taxon>
        <taxon>Aquilegia</taxon>
    </lineage>
</organism>
<protein>
    <recommendedName>
        <fullName evidence="4">RING-type E3 ubiquitin transferase</fullName>
        <ecNumber evidence="4">2.3.2.27</ecNumber>
    </recommendedName>
</protein>
<dbReference type="Pfam" id="PF11145">
    <property type="entry name" value="DUF2921"/>
    <property type="match status" value="1"/>
</dbReference>